<sequence>MGFPEPWVRRGLIAGQSGLYGCKLYSPVSALRILRNHLPAITSNPPKKVRPGLGSVLHHSRPMSLSATRAVVVPAPARPVLRDDVKSVFLAGTTSSTDQQDWRELLTQSLGHLPVTIFNPYRADWDSSWKEDVSDSKFVEQVNWELDMQERASVVVVYFHPLSQAPVSLLEFGLCARSAKAIVVCPPGYWKRGNVQVVCSRLGITFLDTIEELTTTLVNHLEQ</sequence>
<dbReference type="Gene3D" id="3.40.50.450">
    <property type="match status" value="1"/>
</dbReference>
<protein>
    <submittedName>
        <fullName evidence="1">Uncharacterized protein</fullName>
    </submittedName>
</protein>
<name>A0A9P8V961_9PEZI</name>
<gene>
    <name evidence="1" type="ORF">F5X68DRAFT_210624</name>
</gene>
<dbReference type="AlphaFoldDB" id="A0A9P8V961"/>
<dbReference type="Proteomes" id="UP000770015">
    <property type="component" value="Unassembled WGS sequence"/>
</dbReference>
<comment type="caution">
    <text evidence="1">The sequence shown here is derived from an EMBL/GenBank/DDBJ whole genome shotgun (WGS) entry which is preliminary data.</text>
</comment>
<dbReference type="EMBL" id="JAGSXJ010000016">
    <property type="protein sequence ID" value="KAH6685077.1"/>
    <property type="molecule type" value="Genomic_DNA"/>
</dbReference>
<keyword evidence="2" id="KW-1185">Reference proteome</keyword>
<accession>A0A9P8V961</accession>
<reference evidence="1" key="1">
    <citation type="journal article" date="2021" name="Nat. Commun.">
        <title>Genetic determinants of endophytism in the Arabidopsis root mycobiome.</title>
        <authorList>
            <person name="Mesny F."/>
            <person name="Miyauchi S."/>
            <person name="Thiergart T."/>
            <person name="Pickel B."/>
            <person name="Atanasova L."/>
            <person name="Karlsson M."/>
            <person name="Huettel B."/>
            <person name="Barry K.W."/>
            <person name="Haridas S."/>
            <person name="Chen C."/>
            <person name="Bauer D."/>
            <person name="Andreopoulos W."/>
            <person name="Pangilinan J."/>
            <person name="LaButti K."/>
            <person name="Riley R."/>
            <person name="Lipzen A."/>
            <person name="Clum A."/>
            <person name="Drula E."/>
            <person name="Henrissat B."/>
            <person name="Kohler A."/>
            <person name="Grigoriev I.V."/>
            <person name="Martin F.M."/>
            <person name="Hacquard S."/>
        </authorList>
    </citation>
    <scope>NUCLEOTIDE SEQUENCE</scope>
    <source>
        <strain evidence="1">MPI-SDFR-AT-0117</strain>
    </source>
</reference>
<evidence type="ECO:0000313" key="2">
    <source>
        <dbReference type="Proteomes" id="UP000770015"/>
    </source>
</evidence>
<evidence type="ECO:0000313" key="1">
    <source>
        <dbReference type="EMBL" id="KAH6685077.1"/>
    </source>
</evidence>
<organism evidence="1 2">
    <name type="scientific">Plectosphaerella plurivora</name>
    <dbReference type="NCBI Taxonomy" id="936078"/>
    <lineage>
        <taxon>Eukaryota</taxon>
        <taxon>Fungi</taxon>
        <taxon>Dikarya</taxon>
        <taxon>Ascomycota</taxon>
        <taxon>Pezizomycotina</taxon>
        <taxon>Sordariomycetes</taxon>
        <taxon>Hypocreomycetidae</taxon>
        <taxon>Glomerellales</taxon>
        <taxon>Plectosphaerellaceae</taxon>
        <taxon>Plectosphaerella</taxon>
    </lineage>
</organism>
<dbReference type="Pfam" id="PF15891">
    <property type="entry name" value="Nuc_deoxyri_tr2"/>
    <property type="match status" value="1"/>
</dbReference>
<dbReference type="InterPro" id="IPR039470">
    <property type="entry name" value="Nuc_deoxyri_tr2"/>
</dbReference>
<dbReference type="OrthoDB" id="2893324at2759"/>
<proteinExistence type="predicted"/>